<comment type="caution">
    <text evidence="1">The sequence shown here is derived from an EMBL/GenBank/DDBJ whole genome shotgun (WGS) entry which is preliminary data.</text>
</comment>
<protein>
    <submittedName>
        <fullName evidence="1">Uncharacterized protein</fullName>
    </submittedName>
</protein>
<sequence length="124" mass="14517">ITSINNELLKFWEPGAPSFEERLKSLNYAYNHGNKTSISIEPFLDKNPYEIVDVLKPFVTESIWIGKMNYITSKSFSDSEQIYYKNIKQINSKENLLKIIEKAKVYGQSFLRIKDSIFNYLDGY</sequence>
<feature type="non-terminal residue" evidence="1">
    <location>
        <position position="1"/>
    </location>
</feature>
<dbReference type="EMBL" id="BARU01034278">
    <property type="protein sequence ID" value="GAH62581.1"/>
    <property type="molecule type" value="Genomic_DNA"/>
</dbReference>
<accession>X1GXF2</accession>
<organism evidence="1">
    <name type="scientific">marine sediment metagenome</name>
    <dbReference type="NCBI Taxonomy" id="412755"/>
    <lineage>
        <taxon>unclassified sequences</taxon>
        <taxon>metagenomes</taxon>
        <taxon>ecological metagenomes</taxon>
    </lineage>
</organism>
<proteinExistence type="predicted"/>
<evidence type="ECO:0000313" key="1">
    <source>
        <dbReference type="EMBL" id="GAH62581.1"/>
    </source>
</evidence>
<gene>
    <name evidence="1" type="ORF">S03H2_53828</name>
</gene>
<reference evidence="1" key="1">
    <citation type="journal article" date="2014" name="Front. Microbiol.">
        <title>High frequency of phylogenetically diverse reductive dehalogenase-homologous genes in deep subseafloor sedimentary metagenomes.</title>
        <authorList>
            <person name="Kawai M."/>
            <person name="Futagami T."/>
            <person name="Toyoda A."/>
            <person name="Takaki Y."/>
            <person name="Nishi S."/>
            <person name="Hori S."/>
            <person name="Arai W."/>
            <person name="Tsubouchi T."/>
            <person name="Morono Y."/>
            <person name="Uchiyama I."/>
            <person name="Ito T."/>
            <person name="Fujiyama A."/>
            <person name="Inagaki F."/>
            <person name="Takami H."/>
        </authorList>
    </citation>
    <scope>NUCLEOTIDE SEQUENCE</scope>
    <source>
        <strain evidence="1">Expedition CK06-06</strain>
    </source>
</reference>
<name>X1GXF2_9ZZZZ</name>
<dbReference type="Gene3D" id="3.80.30.30">
    <property type="match status" value="1"/>
</dbReference>
<dbReference type="AlphaFoldDB" id="X1GXF2"/>